<proteinExistence type="inferred from homology"/>
<evidence type="ECO:0000313" key="9">
    <source>
        <dbReference type="Proteomes" id="UP001474181"/>
    </source>
</evidence>
<keyword evidence="5 6" id="KW-0949">S-adenosyl-L-methionine</keyword>
<keyword evidence="9" id="KW-1185">Reference proteome</keyword>
<dbReference type="EC" id="2.1.1.-" evidence="6"/>
<dbReference type="Proteomes" id="UP001474181">
    <property type="component" value="Unassembled WGS sequence"/>
</dbReference>
<keyword evidence="3 6" id="KW-0489">Methyltransferase</keyword>
<name>A0ABV1WNI1_9ACTN</name>
<evidence type="ECO:0000256" key="1">
    <source>
        <dbReference type="ARBA" id="ARBA00003907"/>
    </source>
</evidence>
<evidence type="ECO:0000313" key="8">
    <source>
        <dbReference type="EMBL" id="MER7178402.1"/>
    </source>
</evidence>
<dbReference type="GO" id="GO:0008168">
    <property type="term" value="F:methyltransferase activity"/>
    <property type="evidence" value="ECO:0007669"/>
    <property type="project" value="UniProtKB-KW"/>
</dbReference>
<protein>
    <recommendedName>
        <fullName evidence="6">S-adenosyl-L-methionine-dependent methyltransferase</fullName>
        <ecNumber evidence="6">2.1.1.-</ecNumber>
    </recommendedName>
</protein>
<feature type="compositionally biased region" description="Basic and acidic residues" evidence="7">
    <location>
        <begin position="1"/>
        <end position="20"/>
    </location>
</feature>
<dbReference type="RefSeq" id="WP_350776715.1">
    <property type="nucleotide sequence ID" value="NZ_JBEPEK010000010.1"/>
</dbReference>
<dbReference type="SUPFAM" id="SSF53335">
    <property type="entry name" value="S-adenosyl-L-methionine-dependent methyltransferases"/>
    <property type="match status" value="1"/>
</dbReference>
<dbReference type="InterPro" id="IPR011610">
    <property type="entry name" value="SAM_mthyl_Trfase_ML2640-like"/>
</dbReference>
<comment type="function">
    <text evidence="1 6">Exhibits S-adenosyl-L-methionine-dependent methyltransferase activity.</text>
</comment>
<sequence length="312" mass="34707">MQQREAQQDLLRETVGDREPLPPGIGWTGLLTAHMRAVESRRKDRLFEDALAIATVDLVRGTIRTDPDAALPTGPDRDSDDLTEAWYMLATYLGVRTRFYDERVLAAVASGIRQVVIVAAGFDSRAVRLGLPADTTVYEVDTEPVLQFKKTVMDTARLEPGGGLRPVAADLRGPWVQALTASGFDPLRPAMWLIEGLFMYLSPEDSDRLLDTVTRLSAHGSRLALEYFDSTPRQDDVATVDETESAVIERIVNFFQDGPALPPGPWLEAHGWEPDVTTIADEIASHGRDIPQMFRQGRPHEITLWLAHGRLR</sequence>
<dbReference type="PANTHER" id="PTHR43619">
    <property type="entry name" value="S-ADENOSYL-L-METHIONINE-DEPENDENT METHYLTRANSFERASE YKTD-RELATED"/>
    <property type="match status" value="1"/>
</dbReference>
<comment type="caution">
    <text evidence="8">The sequence shown here is derived from an EMBL/GenBank/DDBJ whole genome shotgun (WGS) entry which is preliminary data.</text>
</comment>
<evidence type="ECO:0000256" key="5">
    <source>
        <dbReference type="ARBA" id="ARBA00022691"/>
    </source>
</evidence>
<feature type="region of interest" description="Disordered" evidence="7">
    <location>
        <begin position="1"/>
        <end position="21"/>
    </location>
</feature>
<organism evidence="8 9">
    <name type="scientific">Streptomyces hyaluromycini</name>
    <dbReference type="NCBI Taxonomy" id="1377993"/>
    <lineage>
        <taxon>Bacteria</taxon>
        <taxon>Bacillati</taxon>
        <taxon>Actinomycetota</taxon>
        <taxon>Actinomycetes</taxon>
        <taxon>Kitasatosporales</taxon>
        <taxon>Streptomycetaceae</taxon>
        <taxon>Streptomyces</taxon>
    </lineage>
</organism>
<evidence type="ECO:0000256" key="7">
    <source>
        <dbReference type="SAM" id="MobiDB-lite"/>
    </source>
</evidence>
<dbReference type="InterPro" id="IPR029063">
    <property type="entry name" value="SAM-dependent_MTases_sf"/>
</dbReference>
<evidence type="ECO:0000256" key="6">
    <source>
        <dbReference type="RuleBase" id="RU362030"/>
    </source>
</evidence>
<accession>A0ABV1WNI1</accession>
<evidence type="ECO:0000256" key="2">
    <source>
        <dbReference type="ARBA" id="ARBA00008138"/>
    </source>
</evidence>
<evidence type="ECO:0000256" key="3">
    <source>
        <dbReference type="ARBA" id="ARBA00022603"/>
    </source>
</evidence>
<dbReference type="PANTHER" id="PTHR43619:SF2">
    <property type="entry name" value="S-ADENOSYL-L-METHIONINE-DEPENDENT METHYLTRANSFERASES SUPERFAMILY PROTEIN"/>
    <property type="match status" value="1"/>
</dbReference>
<comment type="similarity">
    <text evidence="2 6">Belongs to the UPF0677 family.</text>
</comment>
<dbReference type="Gene3D" id="3.40.50.150">
    <property type="entry name" value="Vaccinia Virus protein VP39"/>
    <property type="match status" value="1"/>
</dbReference>
<gene>
    <name evidence="8" type="ORF">ABT404_02710</name>
</gene>
<evidence type="ECO:0000256" key="4">
    <source>
        <dbReference type="ARBA" id="ARBA00022679"/>
    </source>
</evidence>
<dbReference type="NCBIfam" id="TIGR00027">
    <property type="entry name" value="mthyl_TIGR00027"/>
    <property type="match status" value="1"/>
</dbReference>
<dbReference type="Pfam" id="PF04072">
    <property type="entry name" value="LCM"/>
    <property type="match status" value="1"/>
</dbReference>
<dbReference type="GO" id="GO:0032259">
    <property type="term" value="P:methylation"/>
    <property type="evidence" value="ECO:0007669"/>
    <property type="project" value="UniProtKB-KW"/>
</dbReference>
<dbReference type="EMBL" id="JBEPEK010000010">
    <property type="protein sequence ID" value="MER7178402.1"/>
    <property type="molecule type" value="Genomic_DNA"/>
</dbReference>
<keyword evidence="4 8" id="KW-0808">Transferase</keyword>
<dbReference type="InterPro" id="IPR007213">
    <property type="entry name" value="Ppm1/Ppm2/Tcmp"/>
</dbReference>
<reference evidence="8 9" key="1">
    <citation type="submission" date="2024-06" db="EMBL/GenBank/DDBJ databases">
        <title>The Natural Products Discovery Center: Release of the First 8490 Sequenced Strains for Exploring Actinobacteria Biosynthetic Diversity.</title>
        <authorList>
            <person name="Kalkreuter E."/>
            <person name="Kautsar S.A."/>
            <person name="Yang D."/>
            <person name="Bader C.D."/>
            <person name="Teijaro C.N."/>
            <person name="Fluegel L."/>
            <person name="Davis C.M."/>
            <person name="Simpson J.R."/>
            <person name="Lauterbach L."/>
            <person name="Steele A.D."/>
            <person name="Gui C."/>
            <person name="Meng S."/>
            <person name="Li G."/>
            <person name="Viehrig K."/>
            <person name="Ye F."/>
            <person name="Su P."/>
            <person name="Kiefer A.F."/>
            <person name="Nichols A."/>
            <person name="Cepeda A.J."/>
            <person name="Yan W."/>
            <person name="Fan B."/>
            <person name="Jiang Y."/>
            <person name="Adhikari A."/>
            <person name="Zheng C.-J."/>
            <person name="Schuster L."/>
            <person name="Cowan T.M."/>
            <person name="Smanski M.J."/>
            <person name="Chevrette M.G."/>
            <person name="De Carvalho L.P.S."/>
            <person name="Shen B."/>
        </authorList>
    </citation>
    <scope>NUCLEOTIDE SEQUENCE [LARGE SCALE GENOMIC DNA]</scope>
    <source>
        <strain evidence="8 9">NPDC000234</strain>
    </source>
</reference>